<dbReference type="Proteomes" id="UP000831684">
    <property type="component" value="Chromosome"/>
</dbReference>
<dbReference type="AlphaFoldDB" id="A0A9E6ZSY1"/>
<sequence>MIRASLVDFLNTGCLGPVRPGASMEEIVALLGEPTKTIGEPAPHATRQPYWLYGNLEISFAQPEGAAPFVEFLQLDRPERLHGVARRVAPRLMLDLHGFHARSRPSAFIRAVDEIDKVSVCLVDIAHYPAVTVYVGEEIEINFDLGAEDPVETLPALAGYARRLDGEASWADFYSYDPRCRPSRRAREETWPGRYAPFMLTGRDYLAALEG</sequence>
<dbReference type="RefSeq" id="WP_244375587.1">
    <property type="nucleotide sequence ID" value="NZ_CP083239.1"/>
</dbReference>
<organism evidence="1 2">
    <name type="scientific">Ancylobacter polymorphus</name>
    <dbReference type="NCBI Taxonomy" id="223390"/>
    <lineage>
        <taxon>Bacteria</taxon>
        <taxon>Pseudomonadati</taxon>
        <taxon>Pseudomonadota</taxon>
        <taxon>Alphaproteobacteria</taxon>
        <taxon>Hyphomicrobiales</taxon>
        <taxon>Xanthobacteraceae</taxon>
        <taxon>Ancylobacter</taxon>
    </lineage>
</organism>
<name>A0A9E6ZSY1_9HYPH</name>
<evidence type="ECO:0000313" key="1">
    <source>
        <dbReference type="EMBL" id="UOK69567.1"/>
    </source>
</evidence>
<accession>A0A9E6ZSY1</accession>
<dbReference type="EMBL" id="CP083239">
    <property type="protein sequence ID" value="UOK69567.1"/>
    <property type="molecule type" value="Genomic_DNA"/>
</dbReference>
<dbReference type="KEGG" id="apol:K9D25_12465"/>
<proteinExistence type="predicted"/>
<evidence type="ECO:0000313" key="2">
    <source>
        <dbReference type="Proteomes" id="UP000831684"/>
    </source>
</evidence>
<protein>
    <submittedName>
        <fullName evidence="1">Uncharacterized protein</fullName>
    </submittedName>
</protein>
<gene>
    <name evidence="1" type="ORF">K9D25_12465</name>
</gene>
<reference evidence="1" key="1">
    <citation type="submission" date="2021-09" db="EMBL/GenBank/DDBJ databases">
        <title>Network and meta-omics reveal the key degrader and cooperation patterns in an efficient 1,4-dioxane-degrading microbial community.</title>
        <authorList>
            <person name="Dai C."/>
        </authorList>
    </citation>
    <scope>NUCLEOTIDE SEQUENCE</scope>
    <source>
        <strain evidence="1">ZM13</strain>
    </source>
</reference>